<evidence type="ECO:0000313" key="2">
    <source>
        <dbReference type="EMBL" id="TEA09217.1"/>
    </source>
</evidence>
<proteinExistence type="predicted"/>
<gene>
    <name evidence="2" type="ORF">CCUG60884_00207</name>
</gene>
<dbReference type="EMBL" id="PECL01000002">
    <property type="protein sequence ID" value="TEA09217.1"/>
    <property type="molecule type" value="Genomic_DNA"/>
</dbReference>
<accession>A0A4R8T004</accession>
<name>A0A4R8T004_9MYCO</name>
<protein>
    <submittedName>
        <fullName evidence="2">Uncharacterized protein</fullName>
    </submittedName>
</protein>
<evidence type="ECO:0000256" key="1">
    <source>
        <dbReference type="SAM" id="MobiDB-lite"/>
    </source>
</evidence>
<dbReference type="AlphaFoldDB" id="A0A4R8T004"/>
<dbReference type="RefSeq" id="WP_134080899.1">
    <property type="nucleotide sequence ID" value="NZ_PECL01000002.1"/>
</dbReference>
<comment type="caution">
    <text evidence="2">The sequence shown here is derived from an EMBL/GenBank/DDBJ whole genome shotgun (WGS) entry which is preliminary data.</text>
</comment>
<dbReference type="Proteomes" id="UP000294604">
    <property type="component" value="Unassembled WGS sequence"/>
</dbReference>
<organism evidence="2 3">
    <name type="scientific">Mycobacteroides salmoniphilum</name>
    <dbReference type="NCBI Taxonomy" id="404941"/>
    <lineage>
        <taxon>Bacteria</taxon>
        <taxon>Bacillati</taxon>
        <taxon>Actinomycetota</taxon>
        <taxon>Actinomycetes</taxon>
        <taxon>Mycobacteriales</taxon>
        <taxon>Mycobacteriaceae</taxon>
        <taxon>Mycobacteroides</taxon>
    </lineage>
</organism>
<feature type="region of interest" description="Disordered" evidence="1">
    <location>
        <begin position="1"/>
        <end position="26"/>
    </location>
</feature>
<evidence type="ECO:0000313" key="3">
    <source>
        <dbReference type="Proteomes" id="UP000294604"/>
    </source>
</evidence>
<feature type="compositionally biased region" description="Low complexity" evidence="1">
    <location>
        <begin position="1"/>
        <end position="17"/>
    </location>
</feature>
<sequence>MTLTMTTSGADGLTTTTQSRPAQDQSPCADGLIHIVGWWQGLLDDLRIKVPRGLCGTSLAGEDDPDVVLVPCPQCYAINGGPPRGRWVQPHEIRPFLHEPGRSR</sequence>
<reference evidence="2 3" key="1">
    <citation type="journal article" date="2019" name="Sci. Rep.">
        <title>Extended insight into the Mycobacterium chelonae-abscessus complex through whole genome sequencing of Mycobacterium salmoniphilum outbreak and Mycobacterium salmoniphilum-like strains.</title>
        <authorList>
            <person name="Behra P.R.K."/>
            <person name="Das S."/>
            <person name="Pettersson B.M.F."/>
            <person name="Shirreff L."/>
            <person name="DuCote T."/>
            <person name="Jacobsson K.G."/>
            <person name="Ennis D.G."/>
            <person name="Kirsebom L.A."/>
        </authorList>
    </citation>
    <scope>NUCLEOTIDE SEQUENCE [LARGE SCALE GENOMIC DNA]</scope>
    <source>
        <strain evidence="2 3">CCUG 60884</strain>
    </source>
</reference>